<organism evidence="2 3">
    <name type="scientific">Saccharothrix hoggarensis</name>
    <dbReference type="NCBI Taxonomy" id="913853"/>
    <lineage>
        <taxon>Bacteria</taxon>
        <taxon>Bacillati</taxon>
        <taxon>Actinomycetota</taxon>
        <taxon>Actinomycetes</taxon>
        <taxon>Pseudonocardiales</taxon>
        <taxon>Pseudonocardiaceae</taxon>
        <taxon>Saccharothrix</taxon>
    </lineage>
</organism>
<protein>
    <submittedName>
        <fullName evidence="2">Alpha/beta fold hydrolase</fullName>
    </submittedName>
</protein>
<dbReference type="Gene3D" id="3.40.50.1820">
    <property type="entry name" value="alpha/beta hydrolase"/>
    <property type="match status" value="1"/>
</dbReference>
<dbReference type="PRINTS" id="PR00111">
    <property type="entry name" value="ABHYDROLASE"/>
</dbReference>
<reference evidence="3" key="1">
    <citation type="journal article" date="2019" name="Int. J. Syst. Evol. Microbiol.">
        <title>The Global Catalogue of Microorganisms (GCM) 10K type strain sequencing project: providing services to taxonomists for standard genome sequencing and annotation.</title>
        <authorList>
            <consortium name="The Broad Institute Genomics Platform"/>
            <consortium name="The Broad Institute Genome Sequencing Center for Infectious Disease"/>
            <person name="Wu L."/>
            <person name="Ma J."/>
        </authorList>
    </citation>
    <scope>NUCLEOTIDE SEQUENCE [LARGE SCALE GENOMIC DNA]</scope>
    <source>
        <strain evidence="3">CCUG 60214</strain>
    </source>
</reference>
<evidence type="ECO:0000313" key="2">
    <source>
        <dbReference type="EMBL" id="MFD1147309.1"/>
    </source>
</evidence>
<dbReference type="SUPFAM" id="SSF53474">
    <property type="entry name" value="alpha/beta-Hydrolases"/>
    <property type="match status" value="1"/>
</dbReference>
<feature type="domain" description="AB hydrolase-1" evidence="1">
    <location>
        <begin position="28"/>
        <end position="266"/>
    </location>
</feature>
<dbReference type="PANTHER" id="PTHR43433:SF5">
    <property type="entry name" value="AB HYDROLASE-1 DOMAIN-CONTAINING PROTEIN"/>
    <property type="match status" value="1"/>
</dbReference>
<comment type="caution">
    <text evidence="2">The sequence shown here is derived from an EMBL/GenBank/DDBJ whole genome shotgun (WGS) entry which is preliminary data.</text>
</comment>
<evidence type="ECO:0000313" key="3">
    <source>
        <dbReference type="Proteomes" id="UP001597168"/>
    </source>
</evidence>
<keyword evidence="3" id="KW-1185">Reference proteome</keyword>
<keyword evidence="2" id="KW-0378">Hydrolase</keyword>
<dbReference type="Pfam" id="PF00561">
    <property type="entry name" value="Abhydrolase_1"/>
    <property type="match status" value="1"/>
</dbReference>
<dbReference type="GO" id="GO:0016787">
    <property type="term" value="F:hydrolase activity"/>
    <property type="evidence" value="ECO:0007669"/>
    <property type="project" value="UniProtKB-KW"/>
</dbReference>
<gene>
    <name evidence="2" type="ORF">ACFQ3T_09250</name>
</gene>
<dbReference type="EMBL" id="JBHTLK010000032">
    <property type="protein sequence ID" value="MFD1147309.1"/>
    <property type="molecule type" value="Genomic_DNA"/>
</dbReference>
<evidence type="ECO:0000259" key="1">
    <source>
        <dbReference type="Pfam" id="PF00561"/>
    </source>
</evidence>
<dbReference type="InterPro" id="IPR029058">
    <property type="entry name" value="AB_hydrolase_fold"/>
</dbReference>
<dbReference type="PANTHER" id="PTHR43433">
    <property type="entry name" value="HYDROLASE, ALPHA/BETA FOLD FAMILY PROTEIN"/>
    <property type="match status" value="1"/>
</dbReference>
<name>A0ABW3QR43_9PSEU</name>
<dbReference type="RefSeq" id="WP_380722333.1">
    <property type="nucleotide sequence ID" value="NZ_JBHTLK010000032.1"/>
</dbReference>
<sequence length="299" mass="32393">MSTEPGEYALANGIRLWYRDEGKPGGEPLVLIMGLNSQLIFWPDEFVAALGDRGFRVIRFDNRDCGLSDKIKADVDGRSPLYHLVDMADDTVGLMDHLGIANAHVVGASMGGMIAQLVAIHHPERVRTLCSIMSTTGNPAVGRPTFEAVQQLLKPTPSEREAAIEHIAETFRVIGSVTHAEAEEERRRRLAEASYDRAFHPQGTRNQFAAIAAALNRTPALRELTVPSLVVHGVEDALIDVSGGRATHEALQRSTYVEFPDMGHDLPEPLWPDIVNAIAANAHQRAAVATDAVAGTASV</sequence>
<dbReference type="Proteomes" id="UP001597168">
    <property type="component" value="Unassembled WGS sequence"/>
</dbReference>
<dbReference type="InterPro" id="IPR050471">
    <property type="entry name" value="AB_hydrolase"/>
</dbReference>
<proteinExistence type="predicted"/>
<accession>A0ABW3QR43</accession>
<dbReference type="InterPro" id="IPR000073">
    <property type="entry name" value="AB_hydrolase_1"/>
</dbReference>